<reference evidence="1" key="1">
    <citation type="submission" date="2018-02" db="EMBL/GenBank/DDBJ databases">
        <title>Rhizophora mucronata_Transcriptome.</title>
        <authorList>
            <person name="Meera S.P."/>
            <person name="Sreeshan A."/>
            <person name="Augustine A."/>
        </authorList>
    </citation>
    <scope>NUCLEOTIDE SEQUENCE</scope>
    <source>
        <tissue evidence="1">Leaf</tissue>
    </source>
</reference>
<sequence>MCTYMKKYTIEWLKQFVKHPFIFKKQTNYAESDYKFVIKNISAQREL</sequence>
<organism evidence="1">
    <name type="scientific">Rhizophora mucronata</name>
    <name type="common">Asiatic mangrove</name>
    <dbReference type="NCBI Taxonomy" id="61149"/>
    <lineage>
        <taxon>Eukaryota</taxon>
        <taxon>Viridiplantae</taxon>
        <taxon>Streptophyta</taxon>
        <taxon>Embryophyta</taxon>
        <taxon>Tracheophyta</taxon>
        <taxon>Spermatophyta</taxon>
        <taxon>Magnoliopsida</taxon>
        <taxon>eudicotyledons</taxon>
        <taxon>Gunneridae</taxon>
        <taxon>Pentapetalae</taxon>
        <taxon>rosids</taxon>
        <taxon>fabids</taxon>
        <taxon>Malpighiales</taxon>
        <taxon>Rhizophoraceae</taxon>
        <taxon>Rhizophora</taxon>
    </lineage>
</organism>
<dbReference type="EMBL" id="GGEC01080337">
    <property type="protein sequence ID" value="MBX60821.1"/>
    <property type="molecule type" value="Transcribed_RNA"/>
</dbReference>
<name>A0A2P2Q1E7_RHIMU</name>
<evidence type="ECO:0000313" key="1">
    <source>
        <dbReference type="EMBL" id="MBX60821.1"/>
    </source>
</evidence>
<dbReference type="AlphaFoldDB" id="A0A2P2Q1E7"/>
<proteinExistence type="predicted"/>
<accession>A0A2P2Q1E7</accession>
<protein>
    <submittedName>
        <fullName evidence="1">Uncharacterized protein</fullName>
    </submittedName>
</protein>